<protein>
    <recommendedName>
        <fullName evidence="3">Isoleucyl-tRNA synthetase</fullName>
    </recommendedName>
</protein>
<keyword evidence="2" id="KW-1185">Reference proteome</keyword>
<reference evidence="2" key="1">
    <citation type="submission" date="2015-12" db="EMBL/GenBank/DDBJ databases">
        <authorList>
            <person name="Lauer A."/>
            <person name="Humrighouse B."/>
            <person name="Loparev V."/>
            <person name="Shewmaker P.L."/>
            <person name="Whitney A.M."/>
            <person name="McLaughlin R.W."/>
        </authorList>
    </citation>
    <scope>NUCLEOTIDE SEQUENCE [LARGE SCALE GENOMIC DNA]</scope>
    <source>
        <strain evidence="2">LMG 26678</strain>
    </source>
</reference>
<organism evidence="1 2">
    <name type="scientific">Enterococcus rotai</name>
    <dbReference type="NCBI Taxonomy" id="118060"/>
    <lineage>
        <taxon>Bacteria</taxon>
        <taxon>Bacillati</taxon>
        <taxon>Bacillota</taxon>
        <taxon>Bacilli</taxon>
        <taxon>Lactobacillales</taxon>
        <taxon>Enterococcaceae</taxon>
        <taxon>Enterococcus</taxon>
    </lineage>
</organism>
<dbReference type="RefSeq" id="WP_208928428.1">
    <property type="nucleotide sequence ID" value="NZ_CP013655.1"/>
</dbReference>
<gene>
    <name evidence="1" type="ORF">ATZ35_00580</name>
</gene>
<evidence type="ECO:0008006" key="3">
    <source>
        <dbReference type="Google" id="ProtNLM"/>
    </source>
</evidence>
<sequence>MNPDEIVQKVKELIGEGNFEKAKQFLEEHKDDIGEQYEKIKGMIPDVDAGGLADNVKGFFKK</sequence>
<accession>A0A0U2X4H2</accession>
<dbReference type="EMBL" id="CP013655">
    <property type="protein sequence ID" value="ALS35703.1"/>
    <property type="molecule type" value="Genomic_DNA"/>
</dbReference>
<evidence type="ECO:0000313" key="2">
    <source>
        <dbReference type="Proteomes" id="UP000067523"/>
    </source>
</evidence>
<dbReference type="STRING" id="118060.ATZ35_00580"/>
<dbReference type="AlphaFoldDB" id="A0A0U2X4H2"/>
<dbReference type="KEGG" id="erx:ATZ35_00580"/>
<proteinExistence type="predicted"/>
<dbReference type="Proteomes" id="UP000067523">
    <property type="component" value="Chromosome"/>
</dbReference>
<evidence type="ECO:0000313" key="1">
    <source>
        <dbReference type="EMBL" id="ALS35703.1"/>
    </source>
</evidence>
<name>A0A0U2X4H2_9ENTE</name>